<evidence type="ECO:0000256" key="1">
    <source>
        <dbReference type="SAM" id="SignalP"/>
    </source>
</evidence>
<keyword evidence="3" id="KW-1185">Reference proteome</keyword>
<feature type="signal peptide" evidence="1">
    <location>
        <begin position="1"/>
        <end position="18"/>
    </location>
</feature>
<dbReference type="Proteomes" id="UP000765509">
    <property type="component" value="Unassembled WGS sequence"/>
</dbReference>
<dbReference type="EMBL" id="AVOT02015463">
    <property type="protein sequence ID" value="MBW0499795.1"/>
    <property type="molecule type" value="Genomic_DNA"/>
</dbReference>
<comment type="caution">
    <text evidence="2">The sequence shown here is derived from an EMBL/GenBank/DDBJ whole genome shotgun (WGS) entry which is preliminary data.</text>
</comment>
<gene>
    <name evidence="2" type="ORF">O181_039510</name>
</gene>
<organism evidence="2 3">
    <name type="scientific">Austropuccinia psidii MF-1</name>
    <dbReference type="NCBI Taxonomy" id="1389203"/>
    <lineage>
        <taxon>Eukaryota</taxon>
        <taxon>Fungi</taxon>
        <taxon>Dikarya</taxon>
        <taxon>Basidiomycota</taxon>
        <taxon>Pucciniomycotina</taxon>
        <taxon>Pucciniomycetes</taxon>
        <taxon>Pucciniales</taxon>
        <taxon>Sphaerophragmiaceae</taxon>
        <taxon>Austropuccinia</taxon>
    </lineage>
</organism>
<dbReference type="AlphaFoldDB" id="A0A9Q3HF87"/>
<accession>A0A9Q3HF87</accession>
<name>A0A9Q3HF87_9BASI</name>
<keyword evidence="1" id="KW-0732">Signal</keyword>
<feature type="chain" id="PRO_5040115716" evidence="1">
    <location>
        <begin position="19"/>
        <end position="192"/>
    </location>
</feature>
<sequence>MLFVGILCNLLLAGITIANIIITKDGNILNEKNQLIKRGGLDDNDEDEEINLIEICHKIETTITGFTTEIFKGCESGNAVLVASKIEGIITSLSPLGDECKKGFSLAPHELQLFATAFLAILHKFQAILFKVKKFPVIFKSSETILRACGIHFGVVLKFLASFKFDIPGWAAAGGIDVKLYKTIGVPFGTSY</sequence>
<reference evidence="2" key="1">
    <citation type="submission" date="2021-03" db="EMBL/GenBank/DDBJ databases">
        <title>Draft genome sequence of rust myrtle Austropuccinia psidii MF-1, a brazilian biotype.</title>
        <authorList>
            <person name="Quecine M.C."/>
            <person name="Pachon D.M.R."/>
            <person name="Bonatelli M.L."/>
            <person name="Correr F.H."/>
            <person name="Franceschini L.M."/>
            <person name="Leite T.F."/>
            <person name="Margarido G.R.A."/>
            <person name="Almeida C.A."/>
            <person name="Ferrarezi J.A."/>
            <person name="Labate C.A."/>
        </authorList>
    </citation>
    <scope>NUCLEOTIDE SEQUENCE</scope>
    <source>
        <strain evidence="2">MF-1</strain>
    </source>
</reference>
<evidence type="ECO:0000313" key="3">
    <source>
        <dbReference type="Proteomes" id="UP000765509"/>
    </source>
</evidence>
<protein>
    <submittedName>
        <fullName evidence="2">Uncharacterized protein</fullName>
    </submittedName>
</protein>
<evidence type="ECO:0000313" key="2">
    <source>
        <dbReference type="EMBL" id="MBW0499795.1"/>
    </source>
</evidence>
<proteinExistence type="predicted"/>